<gene>
    <name evidence="2" type="ORF">fugu_016465</name>
</gene>
<dbReference type="AlphaFoldDB" id="A0A4Z2BTW3"/>
<dbReference type="Proteomes" id="UP000516260">
    <property type="component" value="Chromosome 18"/>
</dbReference>
<comment type="caution">
    <text evidence="2">The sequence shown here is derived from an EMBL/GenBank/DDBJ whole genome shotgun (WGS) entry which is preliminary data.</text>
</comment>
<feature type="compositionally biased region" description="Low complexity" evidence="1">
    <location>
        <begin position="101"/>
        <end position="115"/>
    </location>
</feature>
<dbReference type="EMBL" id="SWLE01000010">
    <property type="protein sequence ID" value="TNM95382.1"/>
    <property type="molecule type" value="Genomic_DNA"/>
</dbReference>
<feature type="region of interest" description="Disordered" evidence="1">
    <location>
        <begin position="64"/>
        <end position="115"/>
    </location>
</feature>
<evidence type="ECO:0000313" key="3">
    <source>
        <dbReference type="Proteomes" id="UP000516260"/>
    </source>
</evidence>
<feature type="compositionally biased region" description="Basic residues" evidence="1">
    <location>
        <begin position="1"/>
        <end position="20"/>
    </location>
</feature>
<feature type="region of interest" description="Disordered" evidence="1">
    <location>
        <begin position="1"/>
        <end position="23"/>
    </location>
</feature>
<protein>
    <submittedName>
        <fullName evidence="2">Uncharacterized protein</fullName>
    </submittedName>
</protein>
<sequence length="115" mass="12753">MKRVHTTSPPRHHLRGIHPHLRGEKDVFDQTSFSLSPRTSTETRVIFEVLLKFLLLHRDSKTFLSRSGGHQPISLGSGDKVQKTKRSSQPGEEPWSPGVGLSALRSAQSSSSLSQ</sequence>
<name>A0A4Z2BTW3_9TELE</name>
<organism evidence="2 3">
    <name type="scientific">Takifugu bimaculatus</name>
    <dbReference type="NCBI Taxonomy" id="433685"/>
    <lineage>
        <taxon>Eukaryota</taxon>
        <taxon>Metazoa</taxon>
        <taxon>Chordata</taxon>
        <taxon>Craniata</taxon>
        <taxon>Vertebrata</taxon>
        <taxon>Euteleostomi</taxon>
        <taxon>Actinopterygii</taxon>
        <taxon>Neopterygii</taxon>
        <taxon>Teleostei</taxon>
        <taxon>Neoteleostei</taxon>
        <taxon>Acanthomorphata</taxon>
        <taxon>Eupercaria</taxon>
        <taxon>Tetraodontiformes</taxon>
        <taxon>Tetradontoidea</taxon>
        <taxon>Tetraodontidae</taxon>
        <taxon>Takifugu</taxon>
    </lineage>
</organism>
<evidence type="ECO:0000256" key="1">
    <source>
        <dbReference type="SAM" id="MobiDB-lite"/>
    </source>
</evidence>
<evidence type="ECO:0000313" key="2">
    <source>
        <dbReference type="EMBL" id="TNM95382.1"/>
    </source>
</evidence>
<accession>A0A4Z2BTW3</accession>
<reference evidence="2 3" key="1">
    <citation type="submission" date="2019-04" db="EMBL/GenBank/DDBJ databases">
        <title>The sequence and de novo assembly of Takifugu bimaculatus genome using PacBio and Hi-C technologies.</title>
        <authorList>
            <person name="Xu P."/>
            <person name="Liu B."/>
            <person name="Zhou Z."/>
        </authorList>
    </citation>
    <scope>NUCLEOTIDE SEQUENCE [LARGE SCALE GENOMIC DNA]</scope>
    <source>
        <strain evidence="2">TB-2018</strain>
        <tissue evidence="2">Muscle</tissue>
    </source>
</reference>
<proteinExistence type="predicted"/>
<keyword evidence="3" id="KW-1185">Reference proteome</keyword>